<dbReference type="InterPro" id="IPR000674">
    <property type="entry name" value="Ald_Oxase/Xan_DH_a/b"/>
</dbReference>
<keyword evidence="1" id="KW-0500">Molybdenum</keyword>
<feature type="domain" description="Aldehyde oxidase/xanthine dehydrogenase a/b hammerhead" evidence="4">
    <location>
        <begin position="24"/>
        <end position="142"/>
    </location>
</feature>
<keyword evidence="2" id="KW-0560">Oxidoreductase</keyword>
<evidence type="ECO:0000313" key="5">
    <source>
        <dbReference type="EMBL" id="NDW03096.1"/>
    </source>
</evidence>
<feature type="region of interest" description="Disordered" evidence="3">
    <location>
        <begin position="521"/>
        <end position="541"/>
    </location>
</feature>
<dbReference type="EMBL" id="JAAAMG010000001">
    <property type="protein sequence ID" value="NDW03096.1"/>
    <property type="molecule type" value="Genomic_DNA"/>
</dbReference>
<dbReference type="SUPFAM" id="SSF56003">
    <property type="entry name" value="Molybdenum cofactor-binding domain"/>
    <property type="match status" value="1"/>
</dbReference>
<protein>
    <submittedName>
        <fullName evidence="5">Molybdopterin-dependent oxidoreductase</fullName>
    </submittedName>
</protein>
<evidence type="ECO:0000259" key="4">
    <source>
        <dbReference type="SMART" id="SM01008"/>
    </source>
</evidence>
<reference evidence="5 6" key="1">
    <citation type="submission" date="2020-01" db="EMBL/GenBank/DDBJ databases">
        <title>Jiella pacifica sp. nov.</title>
        <authorList>
            <person name="Xue Z."/>
            <person name="Zhu S."/>
            <person name="Chen J."/>
            <person name="Yang J."/>
        </authorList>
    </citation>
    <scope>NUCLEOTIDE SEQUENCE [LARGE SCALE GENOMIC DNA]</scope>
    <source>
        <strain evidence="5 6">40Bstr34</strain>
    </source>
</reference>
<dbReference type="InterPro" id="IPR037165">
    <property type="entry name" value="AldOxase/xan_DH_Mopterin-bd_sf"/>
</dbReference>
<organism evidence="5 6">
    <name type="scientific">Jiella pacifica</name>
    <dbReference type="NCBI Taxonomy" id="2696469"/>
    <lineage>
        <taxon>Bacteria</taxon>
        <taxon>Pseudomonadati</taxon>
        <taxon>Pseudomonadota</taxon>
        <taxon>Alphaproteobacteria</taxon>
        <taxon>Hyphomicrobiales</taxon>
        <taxon>Aurantimonadaceae</taxon>
        <taxon>Jiella</taxon>
    </lineage>
</organism>
<dbReference type="InterPro" id="IPR046867">
    <property type="entry name" value="AldOxase/xan_DH_MoCoBD2"/>
</dbReference>
<dbReference type="SMART" id="SM01008">
    <property type="entry name" value="Ald_Xan_dh_C"/>
    <property type="match status" value="1"/>
</dbReference>
<sequence length="771" mass="81648">MTVMTPKFGLGASVLRLEDDRLLRGAGQYTDDESRPDMLHAAVVRSPHASARFTIADLEAAKAAPGVRLVLTHADVAELGDIPCLGKPAMADGNAFAARNAPVLCKDTVRHVGDAVAFVVADTAMQAKDAAELVTVEYEPLDAVADLEAVMGEGAPLVWPEAGSNVAGRMHVGDAAATRAAFDAAARTVRIDLVQNRLVCNYMEVRSAVGEYVEAEDRYLLTSGSQGVHGLRDTLANVVFKVDPAKIRVLTRDVGGGFGTKAFLYREYALVLFAGKKLGRPVKWTADRGEHFVTDTHGRDNVVSGEMAIDADGRFTGLKINIAANLGAYSSQYGPMIPWFGMSMATGLYDIPAIDVACDLYFTNTVPVDAYRGAGRPEAAYLIERLVDKCAAELGIGRDEIRRKNFIKPEQLPYKTAFGRLYDTGDFAGHMAEGMRRAGWDDFETRRAAAAGEGKLRGIGMATYVEACAFPGSEPAYAELQSDGRVSVKIGTQTNGQGHATAYAQFVAEALKLDYDRIDVRQGDTDETPTGGGTGGSRSIPLGAVSVRRASQALAEKIKKLASDELEAAAADIEIEGGFARVAGTDRAIDFAALAAAAKSPDDLKAMGEFKQDECTYPNGTHICEVEIDSETGAVEIVAYTIVDDFGVTVNPMLLAGQIHGGVAQGLGQALMEDTVYSPDGQLVSASFMDYAMPRAWDLPMFDFKTRNVPSTTNALGIKGAGEAGTIGAAPAVMNAVADALKPAGVDHIDMPATPSRVWSALKAAKAATAA</sequence>
<comment type="caution">
    <text evidence="5">The sequence shown here is derived from an EMBL/GenBank/DDBJ whole genome shotgun (WGS) entry which is preliminary data.</text>
</comment>
<evidence type="ECO:0000256" key="1">
    <source>
        <dbReference type="ARBA" id="ARBA00022505"/>
    </source>
</evidence>
<dbReference type="SUPFAM" id="SSF54665">
    <property type="entry name" value="CO dehydrogenase molybdoprotein N-domain-like"/>
    <property type="match status" value="1"/>
</dbReference>
<dbReference type="AlphaFoldDB" id="A0A6N9SZ99"/>
<evidence type="ECO:0000256" key="2">
    <source>
        <dbReference type="ARBA" id="ARBA00023002"/>
    </source>
</evidence>
<evidence type="ECO:0000313" key="6">
    <source>
        <dbReference type="Proteomes" id="UP000469011"/>
    </source>
</evidence>
<dbReference type="Gene3D" id="3.30.365.10">
    <property type="entry name" value="Aldehyde oxidase/xanthine dehydrogenase, molybdopterin binding domain"/>
    <property type="match status" value="4"/>
</dbReference>
<dbReference type="Pfam" id="PF01315">
    <property type="entry name" value="Ald_Xan_dh_C"/>
    <property type="match status" value="1"/>
</dbReference>
<proteinExistence type="predicted"/>
<dbReference type="GO" id="GO:0005506">
    <property type="term" value="F:iron ion binding"/>
    <property type="evidence" value="ECO:0007669"/>
    <property type="project" value="InterPro"/>
</dbReference>
<dbReference type="Pfam" id="PF20256">
    <property type="entry name" value="MoCoBD_2"/>
    <property type="match status" value="1"/>
</dbReference>
<dbReference type="InterPro" id="IPR036856">
    <property type="entry name" value="Ald_Oxase/Xan_DH_a/b_sf"/>
</dbReference>
<dbReference type="RefSeq" id="WP_163460711.1">
    <property type="nucleotide sequence ID" value="NZ_JAAAMG010000001.1"/>
</dbReference>
<dbReference type="PANTHER" id="PTHR11908:SF132">
    <property type="entry name" value="ALDEHYDE OXIDASE 1-RELATED"/>
    <property type="match status" value="1"/>
</dbReference>
<accession>A0A6N9SZ99</accession>
<dbReference type="InterPro" id="IPR016208">
    <property type="entry name" value="Ald_Oxase/xanthine_DH-like"/>
</dbReference>
<dbReference type="Proteomes" id="UP000469011">
    <property type="component" value="Unassembled WGS sequence"/>
</dbReference>
<name>A0A6N9SZ99_9HYPH</name>
<dbReference type="GO" id="GO:0016491">
    <property type="term" value="F:oxidoreductase activity"/>
    <property type="evidence" value="ECO:0007669"/>
    <property type="project" value="UniProtKB-KW"/>
</dbReference>
<dbReference type="Gene3D" id="3.90.1170.50">
    <property type="entry name" value="Aldehyde oxidase/xanthine dehydrogenase, a/b hammerhead"/>
    <property type="match status" value="1"/>
</dbReference>
<dbReference type="InterPro" id="IPR008274">
    <property type="entry name" value="AldOxase/xan_DH_MoCoBD1"/>
</dbReference>
<evidence type="ECO:0000256" key="3">
    <source>
        <dbReference type="SAM" id="MobiDB-lite"/>
    </source>
</evidence>
<dbReference type="PANTHER" id="PTHR11908">
    <property type="entry name" value="XANTHINE DEHYDROGENASE"/>
    <property type="match status" value="1"/>
</dbReference>
<gene>
    <name evidence="5" type="ORF">GTK09_01525</name>
</gene>
<keyword evidence="6" id="KW-1185">Reference proteome</keyword>
<dbReference type="Pfam" id="PF02738">
    <property type="entry name" value="MoCoBD_1"/>
    <property type="match status" value="1"/>
</dbReference>